<evidence type="ECO:0000256" key="2">
    <source>
        <dbReference type="SAM" id="Phobius"/>
    </source>
</evidence>
<sequence>MFYEIVKLFFLSIFTYIALWALLYAAVLPFALVYYVWLFHPFYFLLSAFLALVAFISLAPCCNLLRTLIVAVWVQWGWYSVSPSPPPPLGSFVTLAVRYSLPSVELTVASSKQPSHSDFVDYFLERMRKGYKHYRVEMSCESKANLVAHSSVDCCVSKVFPGLPGLIPWNAVPANEKSAWVVEGTGDAATMPNALAYTPTVQDSQVDLLCEQFAAMRLIGASAQAPAYVQHQDELLDSLSVVEDNVVPVVMGDSIMTTAEAFTRNDAAVEVSSSVGMAMDVDVLSFGNSPFEVCLIELVQQQQQWQTSIVRQSSLESLPEEEDTPMDQDDEAMEPTLGESSDSNSTSFTMAGDSSTQALVGSSGDSDTTTALALQTAVVCSTSSESLQEVNNTPMDPADEVMEPTLGESTDNNSSSSTMAGDSSASQTAILAQSLQNMEANTLTNGALHDMNSNSSVPVQQVPVVRSSDEEQREVVGDSAAVVNEVDGASLAADVNEAPLFLWPAEEFLAVVDGNAVEDTAAIQSTYLDMMFSNSFLDMLGAGASGDTPPVGDGLGDSTSGDNIYEGDETLGAEFAYLFNHVNTSVTSDSNQVNASATSDEIQVNAPATSGNDATSVHPDNSAAVSFPPLAPPPSTVEDILGEILADVLDDSEYDALFEEFIKVMTHCGVIAFVSFFMPGGHMARCTCWCDAFPGLCMSVVHQCHGYAEFACVHAFDALLVGLGQHGCLWRDGLAVGTSVDGSLWIQRGYIVGTLEDLGFATTGFSV</sequence>
<reference evidence="3" key="2">
    <citation type="submission" date="2023-02" db="EMBL/GenBank/DDBJ databases">
        <authorList>
            <consortium name="DOE Joint Genome Institute"/>
            <person name="Mondo S.J."/>
            <person name="Chang Y."/>
            <person name="Wang Y."/>
            <person name="Ahrendt S."/>
            <person name="Andreopoulos W."/>
            <person name="Barry K."/>
            <person name="Beard J."/>
            <person name="Benny G.L."/>
            <person name="Blankenship S."/>
            <person name="Bonito G."/>
            <person name="Cuomo C."/>
            <person name="Desiro A."/>
            <person name="Gervers K.A."/>
            <person name="Hundley H."/>
            <person name="Kuo A."/>
            <person name="LaButti K."/>
            <person name="Lang B.F."/>
            <person name="Lipzen A."/>
            <person name="O'Donnell K."/>
            <person name="Pangilinan J."/>
            <person name="Reynolds N."/>
            <person name="Sandor L."/>
            <person name="Smith M.W."/>
            <person name="Tsang A."/>
            <person name="Grigoriev I.V."/>
            <person name="Stajich J.E."/>
            <person name="Spatafora J.W."/>
        </authorList>
    </citation>
    <scope>NUCLEOTIDE SEQUENCE</scope>
    <source>
        <strain evidence="3">RSA 2281</strain>
    </source>
</reference>
<keyword evidence="2" id="KW-0812">Transmembrane</keyword>
<organism evidence="3 5">
    <name type="scientific">Phascolomyces articulosus</name>
    <dbReference type="NCBI Taxonomy" id="60185"/>
    <lineage>
        <taxon>Eukaryota</taxon>
        <taxon>Fungi</taxon>
        <taxon>Fungi incertae sedis</taxon>
        <taxon>Mucoromycota</taxon>
        <taxon>Mucoromycotina</taxon>
        <taxon>Mucoromycetes</taxon>
        <taxon>Mucorales</taxon>
        <taxon>Lichtheimiaceae</taxon>
        <taxon>Phascolomyces</taxon>
    </lineage>
</organism>
<feature type="compositionally biased region" description="Acidic residues" evidence="1">
    <location>
        <begin position="318"/>
        <end position="333"/>
    </location>
</feature>
<keyword evidence="2" id="KW-0472">Membrane</keyword>
<evidence type="ECO:0000313" key="3">
    <source>
        <dbReference type="EMBL" id="KAI9256527.1"/>
    </source>
</evidence>
<proteinExistence type="predicted"/>
<evidence type="ECO:0000313" key="4">
    <source>
        <dbReference type="EMBL" id="KAI9256543.1"/>
    </source>
</evidence>
<name>A0AAD5K645_9FUNG</name>
<feature type="compositionally biased region" description="Polar residues" evidence="1">
    <location>
        <begin position="382"/>
        <end position="394"/>
    </location>
</feature>
<keyword evidence="5" id="KW-1185">Reference proteome</keyword>
<reference evidence="3" key="1">
    <citation type="journal article" date="2022" name="IScience">
        <title>Evolution of zygomycete secretomes and the origins of terrestrial fungal ecologies.</title>
        <authorList>
            <person name="Chang Y."/>
            <person name="Wang Y."/>
            <person name="Mondo S."/>
            <person name="Ahrendt S."/>
            <person name="Andreopoulos W."/>
            <person name="Barry K."/>
            <person name="Beard J."/>
            <person name="Benny G.L."/>
            <person name="Blankenship S."/>
            <person name="Bonito G."/>
            <person name="Cuomo C."/>
            <person name="Desiro A."/>
            <person name="Gervers K.A."/>
            <person name="Hundley H."/>
            <person name="Kuo A."/>
            <person name="LaButti K."/>
            <person name="Lang B.F."/>
            <person name="Lipzen A."/>
            <person name="O'Donnell K."/>
            <person name="Pangilinan J."/>
            <person name="Reynolds N."/>
            <person name="Sandor L."/>
            <person name="Smith M.E."/>
            <person name="Tsang A."/>
            <person name="Grigoriev I.V."/>
            <person name="Stajich J.E."/>
            <person name="Spatafora J.W."/>
        </authorList>
    </citation>
    <scope>NUCLEOTIDE SEQUENCE</scope>
    <source>
        <strain evidence="3">RSA 2281</strain>
    </source>
</reference>
<feature type="compositionally biased region" description="Polar residues" evidence="1">
    <location>
        <begin position="338"/>
        <end position="367"/>
    </location>
</feature>
<dbReference type="AlphaFoldDB" id="A0AAD5K645"/>
<feature type="transmembrane region" description="Helical" evidence="2">
    <location>
        <begin position="9"/>
        <end position="36"/>
    </location>
</feature>
<dbReference type="EMBL" id="JAIXMP010000021">
    <property type="protein sequence ID" value="KAI9256527.1"/>
    <property type="molecule type" value="Genomic_DNA"/>
</dbReference>
<feature type="compositionally biased region" description="Low complexity" evidence="1">
    <location>
        <begin position="414"/>
        <end position="426"/>
    </location>
</feature>
<evidence type="ECO:0008006" key="6">
    <source>
        <dbReference type="Google" id="ProtNLM"/>
    </source>
</evidence>
<dbReference type="Proteomes" id="UP001209540">
    <property type="component" value="Unassembled WGS sequence"/>
</dbReference>
<gene>
    <name evidence="3" type="ORF">BDA99DRAFT_561971</name>
    <name evidence="4" type="ORF">BDA99DRAFT_561984</name>
</gene>
<evidence type="ECO:0000256" key="1">
    <source>
        <dbReference type="SAM" id="MobiDB-lite"/>
    </source>
</evidence>
<accession>A0AAD5K645</accession>
<keyword evidence="2" id="KW-1133">Transmembrane helix</keyword>
<feature type="transmembrane region" description="Helical" evidence="2">
    <location>
        <begin position="42"/>
        <end position="59"/>
    </location>
</feature>
<protein>
    <recommendedName>
        <fullName evidence="6">Transmembrane protein</fullName>
    </recommendedName>
</protein>
<dbReference type="EMBL" id="JAIXMP010000021">
    <property type="protein sequence ID" value="KAI9256543.1"/>
    <property type="molecule type" value="Genomic_DNA"/>
</dbReference>
<feature type="region of interest" description="Disordered" evidence="1">
    <location>
        <begin position="382"/>
        <end position="428"/>
    </location>
</feature>
<comment type="caution">
    <text evidence="3">The sequence shown here is derived from an EMBL/GenBank/DDBJ whole genome shotgun (WGS) entry which is preliminary data.</text>
</comment>
<evidence type="ECO:0000313" key="5">
    <source>
        <dbReference type="Proteomes" id="UP001209540"/>
    </source>
</evidence>
<feature type="region of interest" description="Disordered" evidence="1">
    <location>
        <begin position="312"/>
        <end position="367"/>
    </location>
</feature>